<protein>
    <submittedName>
        <fullName evidence="1">TcHSLR3 protein</fullName>
    </submittedName>
</protein>
<accession>P91813</accession>
<proteinExistence type="evidence at transcript level"/>
<organism evidence="1">
    <name type="scientific">Toxocara canis</name>
    <name type="common">Canine roundworm</name>
    <dbReference type="NCBI Taxonomy" id="6265"/>
    <lineage>
        <taxon>Eukaryota</taxon>
        <taxon>Metazoa</taxon>
        <taxon>Ecdysozoa</taxon>
        <taxon>Nematoda</taxon>
        <taxon>Chromadorea</taxon>
        <taxon>Rhabditida</taxon>
        <taxon>Spirurina</taxon>
        <taxon>Ascaridomorpha</taxon>
        <taxon>Ascaridoidea</taxon>
        <taxon>Toxocaridae</taxon>
        <taxon>Toxocara</taxon>
    </lineage>
</organism>
<dbReference type="AlphaFoldDB" id="P91813"/>
<feature type="non-terminal residue" evidence="1">
    <location>
        <position position="1"/>
    </location>
</feature>
<name>P91813_TOXCA</name>
<sequence length="84" mass="9240">LVRDCNVQLSAYRNAVQCIGTSQDGAQLRKDLDASGRAACVHVKLPKIAFFHNSGMKEWSSHVTHHSLSDALALAWSRCDVAKF</sequence>
<gene>
    <name evidence="1" type="primary">TcHSLR3</name>
</gene>
<reference evidence="1" key="1">
    <citation type="submission" date="1996-07" db="EMBL/GenBank/DDBJ databases">
        <authorList>
            <person name="Liu L.X."/>
        </authorList>
    </citation>
    <scope>NUCLEOTIDE SEQUENCE</scope>
    <source>
        <tissue evidence="1">Anterior regions</tissue>
    </source>
</reference>
<evidence type="ECO:0000313" key="1">
    <source>
        <dbReference type="EMBL" id="AAB47547.1"/>
    </source>
</evidence>
<dbReference type="EMBL" id="U64726">
    <property type="protein sequence ID" value="AAB47547.1"/>
    <property type="molecule type" value="mRNA"/>
</dbReference>